<dbReference type="InParanoid" id="A0A194XAK8"/>
<evidence type="ECO:0000313" key="3">
    <source>
        <dbReference type="Proteomes" id="UP000070700"/>
    </source>
</evidence>
<organism evidence="2 3">
    <name type="scientific">Mollisia scopiformis</name>
    <name type="common">Conifer needle endophyte fungus</name>
    <name type="synonym">Phialocephala scopiformis</name>
    <dbReference type="NCBI Taxonomy" id="149040"/>
    <lineage>
        <taxon>Eukaryota</taxon>
        <taxon>Fungi</taxon>
        <taxon>Dikarya</taxon>
        <taxon>Ascomycota</taxon>
        <taxon>Pezizomycotina</taxon>
        <taxon>Leotiomycetes</taxon>
        <taxon>Helotiales</taxon>
        <taxon>Mollisiaceae</taxon>
        <taxon>Mollisia</taxon>
    </lineage>
</organism>
<accession>A0A194XAK8</accession>
<sequence length="212" mass="24405">MASDTRAWLRKPRPWKTDFTGDKNRPAKRNIDAWSQSFLLGTGKNEKFTKRIKELDFSTVYKDGPYITQRQLSSLSDEEWAEEKQKLLDKDKGRPPQAFRSNVRDALPEALRNEVSGAEETRADDYTSEAETELAKLDTRFKAAFHELVIETTHDHVKDQLEKFAVLFTGYRDEHRNAIPQLEAKYKRKVEQAAAKQAKKIRGGSTTTSEVQ</sequence>
<dbReference type="AlphaFoldDB" id="A0A194XAK8"/>
<evidence type="ECO:0000256" key="1">
    <source>
        <dbReference type="SAM" id="MobiDB-lite"/>
    </source>
</evidence>
<protein>
    <submittedName>
        <fullName evidence="2">Uncharacterized protein</fullName>
    </submittedName>
</protein>
<feature type="region of interest" description="Disordered" evidence="1">
    <location>
        <begin position="1"/>
        <end position="27"/>
    </location>
</feature>
<dbReference type="KEGG" id="psco:LY89DRAFT_734186"/>
<feature type="compositionally biased region" description="Basic and acidic residues" evidence="1">
    <location>
        <begin position="15"/>
        <end position="27"/>
    </location>
</feature>
<dbReference type="Proteomes" id="UP000070700">
    <property type="component" value="Unassembled WGS sequence"/>
</dbReference>
<proteinExistence type="predicted"/>
<reference evidence="2 3" key="1">
    <citation type="submission" date="2015-10" db="EMBL/GenBank/DDBJ databases">
        <title>Full genome of DAOMC 229536 Phialocephala scopiformis, a fungal endophyte of spruce producing the potent anti-insectan compound rugulosin.</title>
        <authorList>
            <consortium name="DOE Joint Genome Institute"/>
            <person name="Walker A.K."/>
            <person name="Frasz S.L."/>
            <person name="Seifert K.A."/>
            <person name="Miller J.D."/>
            <person name="Mondo S.J."/>
            <person name="Labutti K."/>
            <person name="Lipzen A."/>
            <person name="Dockter R."/>
            <person name="Kennedy M."/>
            <person name="Grigoriev I.V."/>
            <person name="Spatafora J.W."/>
        </authorList>
    </citation>
    <scope>NUCLEOTIDE SEQUENCE [LARGE SCALE GENOMIC DNA]</scope>
    <source>
        <strain evidence="2 3">CBS 120377</strain>
    </source>
</reference>
<keyword evidence="3" id="KW-1185">Reference proteome</keyword>
<dbReference type="RefSeq" id="XP_018071560.1">
    <property type="nucleotide sequence ID" value="XM_018219887.1"/>
</dbReference>
<dbReference type="EMBL" id="KQ947415">
    <property type="protein sequence ID" value="KUJ17205.1"/>
    <property type="molecule type" value="Genomic_DNA"/>
</dbReference>
<dbReference type="GeneID" id="28829613"/>
<evidence type="ECO:0000313" key="2">
    <source>
        <dbReference type="EMBL" id="KUJ17205.1"/>
    </source>
</evidence>
<gene>
    <name evidence="2" type="ORF">LY89DRAFT_734186</name>
</gene>
<name>A0A194XAK8_MOLSC</name>